<dbReference type="OrthoDB" id="19653at2759"/>
<dbReference type="PROSITE" id="PS00941">
    <property type="entry name" value="CARBOXYLESTERASE_B_2"/>
    <property type="match status" value="1"/>
</dbReference>
<keyword evidence="4" id="KW-1015">Disulfide bond</keyword>
<dbReference type="Gene3D" id="3.40.50.1820">
    <property type="entry name" value="alpha/beta hydrolase"/>
    <property type="match status" value="1"/>
</dbReference>
<dbReference type="InterPro" id="IPR050654">
    <property type="entry name" value="AChE-related_enzymes"/>
</dbReference>
<dbReference type="Proteomes" id="UP000007110">
    <property type="component" value="Unassembled WGS sequence"/>
</dbReference>
<reference evidence="8" key="2">
    <citation type="submission" date="2021-01" db="UniProtKB">
        <authorList>
            <consortium name="EnsemblMetazoa"/>
        </authorList>
    </citation>
    <scope>IDENTIFICATION</scope>
</reference>
<dbReference type="OMA" id="ENCIAPT"/>
<sequence length="597" mass="66120">MALIISFKTVFSSLCIQFLIHVLPSVAGNENCIAPTIQAGSSTIWGSCSTFRAIELGVERQVASYRGLRYAKAPTGRRRFAPSELQDLNLEVDGTSGGPSCPQEPHPVYNTESGTDEDCLFLDVFVPLPQRDKPFAVMVWIHGGGFMYGAGTVSMLSPLPLVSLGDVIVVTINYRLGALGYLTTGDEITPPNLGILDQITALKWIRKYISAFGGDPDRVTLFGDSAGSASIHIHLMSPMSFGLFHRAIMQSGAATSSWARSPDLATARDRALTLGRLVGCDEVSSSAQLLQCLGQVHADEIVAQQQQVLAETGDPADIAFLPIVDHVVIPDTPDIVGEMGSYNNVSVIIGANADEGMMSMMHLFPQATTTPVVTRQQLRRFLSTALNMHDPVLQELIELVYDVDEHEDLSSHTNRVYSDRTQKDVCKTGYVNDDGNLDFFDKLNDIVGDMTMFCPTAAVADFASEAGLEVYRYHMTHRPSESFWRPLTWTRANHGENLLFVFGVHFLPHLNWTLTPEEVKMTSRIIQYWTNFASSGDPNQNEDSPWLVKDLPDWPLYDPNTTALSKNLSPEMTDDPSVKRRECQFWNIIFPRLQTRH</sequence>
<protein>
    <recommendedName>
        <fullName evidence="6">Carboxylic ester hydrolase</fullName>
        <ecNumber evidence="6">3.1.1.-</ecNumber>
    </recommendedName>
</protein>
<evidence type="ECO:0000313" key="9">
    <source>
        <dbReference type="Proteomes" id="UP000007110"/>
    </source>
</evidence>
<name>A0A7M7SSI5_STRPU</name>
<dbReference type="GO" id="GO:0004104">
    <property type="term" value="F:cholinesterase activity"/>
    <property type="evidence" value="ECO:0007669"/>
    <property type="project" value="InterPro"/>
</dbReference>
<dbReference type="AlphaFoldDB" id="A0A7M7SSI5"/>
<evidence type="ECO:0000256" key="1">
    <source>
        <dbReference type="ARBA" id="ARBA00005964"/>
    </source>
</evidence>
<dbReference type="RefSeq" id="XP_030828224.1">
    <property type="nucleotide sequence ID" value="XM_030972364.1"/>
</dbReference>
<evidence type="ECO:0000259" key="7">
    <source>
        <dbReference type="Pfam" id="PF00135"/>
    </source>
</evidence>
<dbReference type="InterPro" id="IPR019826">
    <property type="entry name" value="Carboxylesterase_B_AS"/>
</dbReference>
<dbReference type="Pfam" id="PF00135">
    <property type="entry name" value="COesterase"/>
    <property type="match status" value="1"/>
</dbReference>
<evidence type="ECO:0000313" key="8">
    <source>
        <dbReference type="EnsemblMetazoa" id="XP_030828224"/>
    </source>
</evidence>
<dbReference type="InterPro" id="IPR000997">
    <property type="entry name" value="Cholinesterase"/>
</dbReference>
<reference evidence="9" key="1">
    <citation type="submission" date="2015-02" db="EMBL/GenBank/DDBJ databases">
        <title>Genome sequencing for Strongylocentrotus purpuratus.</title>
        <authorList>
            <person name="Murali S."/>
            <person name="Liu Y."/>
            <person name="Vee V."/>
            <person name="English A."/>
            <person name="Wang M."/>
            <person name="Skinner E."/>
            <person name="Han Y."/>
            <person name="Muzny D.M."/>
            <person name="Worley K.C."/>
            <person name="Gibbs R.A."/>
        </authorList>
    </citation>
    <scope>NUCLEOTIDE SEQUENCE</scope>
</reference>
<evidence type="ECO:0000256" key="3">
    <source>
        <dbReference type="ARBA" id="ARBA00022801"/>
    </source>
</evidence>
<feature type="active site" description="Charge relay system" evidence="5">
    <location>
        <position position="494"/>
    </location>
</feature>
<evidence type="ECO:0000256" key="2">
    <source>
        <dbReference type="ARBA" id="ARBA00022487"/>
    </source>
</evidence>
<keyword evidence="9" id="KW-1185">Reference proteome</keyword>
<dbReference type="InterPro" id="IPR029058">
    <property type="entry name" value="AB_hydrolase_fold"/>
</dbReference>
<feature type="domain" description="Carboxylesterase type B" evidence="7">
    <location>
        <begin position="58"/>
        <end position="586"/>
    </location>
</feature>
<keyword evidence="6" id="KW-0732">Signal</keyword>
<dbReference type="PANTHER" id="PTHR43918">
    <property type="entry name" value="ACETYLCHOLINESTERASE"/>
    <property type="match status" value="1"/>
</dbReference>
<evidence type="ECO:0000256" key="5">
    <source>
        <dbReference type="PIRSR" id="PIRSR600997-1"/>
    </source>
</evidence>
<dbReference type="GeneID" id="585202"/>
<evidence type="ECO:0000256" key="4">
    <source>
        <dbReference type="ARBA" id="ARBA00023157"/>
    </source>
</evidence>
<organism evidence="8 9">
    <name type="scientific">Strongylocentrotus purpuratus</name>
    <name type="common">Purple sea urchin</name>
    <dbReference type="NCBI Taxonomy" id="7668"/>
    <lineage>
        <taxon>Eukaryota</taxon>
        <taxon>Metazoa</taxon>
        <taxon>Echinodermata</taxon>
        <taxon>Eleutherozoa</taxon>
        <taxon>Echinozoa</taxon>
        <taxon>Echinoidea</taxon>
        <taxon>Euechinoidea</taxon>
        <taxon>Echinacea</taxon>
        <taxon>Camarodonta</taxon>
        <taxon>Echinidea</taxon>
        <taxon>Strongylocentrotidae</taxon>
        <taxon>Strongylocentrotus</taxon>
    </lineage>
</organism>
<dbReference type="InParanoid" id="A0A7M7SSI5"/>
<dbReference type="EC" id="3.1.1.-" evidence="6"/>
<proteinExistence type="inferred from homology"/>
<dbReference type="InterPro" id="IPR019819">
    <property type="entry name" value="Carboxylesterase_B_CS"/>
</dbReference>
<keyword evidence="3 6" id="KW-0378">Hydrolase</keyword>
<dbReference type="EnsemblMetazoa" id="XM_030972364">
    <property type="protein sequence ID" value="XP_030828224"/>
    <property type="gene ID" value="LOC585202"/>
</dbReference>
<dbReference type="PANTHER" id="PTHR43918:SF4">
    <property type="entry name" value="CARBOXYLIC ESTER HYDROLASE"/>
    <property type="match status" value="1"/>
</dbReference>
<accession>A0A7M7SSI5</accession>
<feature type="active site" description="Acyl-ester intermediate" evidence="5">
    <location>
        <position position="225"/>
    </location>
</feature>
<feature type="signal peptide" evidence="6">
    <location>
        <begin position="1"/>
        <end position="28"/>
    </location>
</feature>
<dbReference type="KEGG" id="spu:585202"/>
<dbReference type="PRINTS" id="PR00878">
    <property type="entry name" value="CHOLNESTRASE"/>
</dbReference>
<dbReference type="SUPFAM" id="SSF53474">
    <property type="entry name" value="alpha/beta-Hydrolases"/>
    <property type="match status" value="1"/>
</dbReference>
<evidence type="ECO:0000256" key="6">
    <source>
        <dbReference type="RuleBase" id="RU361235"/>
    </source>
</evidence>
<comment type="similarity">
    <text evidence="1 6">Belongs to the type-B carboxylesterase/lipase family.</text>
</comment>
<dbReference type="PROSITE" id="PS00122">
    <property type="entry name" value="CARBOXYLESTERASE_B_1"/>
    <property type="match status" value="1"/>
</dbReference>
<dbReference type="InterPro" id="IPR002018">
    <property type="entry name" value="CarbesteraseB"/>
</dbReference>
<feature type="chain" id="PRO_5029951533" description="Carboxylic ester hydrolase" evidence="6">
    <location>
        <begin position="29"/>
        <end position="597"/>
    </location>
</feature>
<feature type="active site" description="Charge relay system" evidence="5">
    <location>
        <position position="355"/>
    </location>
</feature>
<keyword evidence="2" id="KW-0719">Serine esterase</keyword>